<dbReference type="FunFam" id="3.40.50.1820:FF:000089">
    <property type="entry name" value="Alpha/beta hydrolase"/>
    <property type="match status" value="1"/>
</dbReference>
<dbReference type="AlphaFoldDB" id="A0A8J3GK13"/>
<organism evidence="5 6">
    <name type="scientific">Tianweitania populi</name>
    <dbReference type="NCBI Taxonomy" id="1607949"/>
    <lineage>
        <taxon>Bacteria</taxon>
        <taxon>Pseudomonadati</taxon>
        <taxon>Pseudomonadota</taxon>
        <taxon>Alphaproteobacteria</taxon>
        <taxon>Hyphomicrobiales</taxon>
        <taxon>Phyllobacteriaceae</taxon>
        <taxon>Tianweitania</taxon>
    </lineage>
</organism>
<dbReference type="Pfam" id="PF07859">
    <property type="entry name" value="Abhydrolase_3"/>
    <property type="match status" value="1"/>
</dbReference>
<evidence type="ECO:0000313" key="6">
    <source>
        <dbReference type="Proteomes" id="UP000630142"/>
    </source>
</evidence>
<keyword evidence="2" id="KW-0378">Hydrolase</keyword>
<dbReference type="PANTHER" id="PTHR23024:SF24">
    <property type="entry name" value="ALPHA_BETA HYDROLASE FOLD-3 DOMAIN-CONTAINING PROTEIN"/>
    <property type="match status" value="1"/>
</dbReference>
<sequence length="349" mass="37136">MHMTSNRFAAVALLAASVIFPPAAFAADPSPEMKAVLDKLTDLEVKPIHTLSVPDARSQATPADAAKAVQLEKRIPSAPESKVLTKDISIPTKNGALAARVYTPDGAAKEALPVVVYFHGGGWVIADINVYDSTPRALAAGANAIVISVEYRHAPENKFPAAHEDAWNAYTWAVENVHTLNGDAKRIAVAGESAGGNLAANVALMAKKNETTQPVHQLLVYPVAGNDMNTESYKENAEAKPLGKADMEWFVKNVFPSMDETKDERLNLVGRTDLKGLPSATVITAEIDPLRSEGQAYAAKLKEAGVEVNAKTYPGVTHEFFGMAKVVPAAKEATDLAVADLKAAFAKTK</sequence>
<dbReference type="GO" id="GO:0016787">
    <property type="term" value="F:hydrolase activity"/>
    <property type="evidence" value="ECO:0007669"/>
    <property type="project" value="UniProtKB-KW"/>
</dbReference>
<dbReference type="EMBL" id="BMZQ01000002">
    <property type="protein sequence ID" value="GHD15116.1"/>
    <property type="molecule type" value="Genomic_DNA"/>
</dbReference>
<reference evidence="5" key="2">
    <citation type="submission" date="2020-09" db="EMBL/GenBank/DDBJ databases">
        <authorList>
            <person name="Sun Q."/>
            <person name="Kim S."/>
        </authorList>
    </citation>
    <scope>NUCLEOTIDE SEQUENCE</scope>
    <source>
        <strain evidence="5">KCTC 42249</strain>
    </source>
</reference>
<comment type="similarity">
    <text evidence="1">Belongs to the 'GDXG' lipolytic enzyme family.</text>
</comment>
<name>A0A8J3GK13_9HYPH</name>
<proteinExistence type="inferred from homology"/>
<feature type="signal peptide" evidence="3">
    <location>
        <begin position="1"/>
        <end position="26"/>
    </location>
</feature>
<evidence type="ECO:0000256" key="3">
    <source>
        <dbReference type="SAM" id="SignalP"/>
    </source>
</evidence>
<dbReference type="InterPro" id="IPR029058">
    <property type="entry name" value="AB_hydrolase_fold"/>
</dbReference>
<reference evidence="5" key="1">
    <citation type="journal article" date="2014" name="Int. J. Syst. Evol. Microbiol.">
        <title>Complete genome sequence of Corynebacterium casei LMG S-19264T (=DSM 44701T), isolated from a smear-ripened cheese.</title>
        <authorList>
            <consortium name="US DOE Joint Genome Institute (JGI-PGF)"/>
            <person name="Walter F."/>
            <person name="Albersmeier A."/>
            <person name="Kalinowski J."/>
            <person name="Ruckert C."/>
        </authorList>
    </citation>
    <scope>NUCLEOTIDE SEQUENCE</scope>
    <source>
        <strain evidence="5">KCTC 42249</strain>
    </source>
</reference>
<evidence type="ECO:0000259" key="4">
    <source>
        <dbReference type="Pfam" id="PF07859"/>
    </source>
</evidence>
<comment type="caution">
    <text evidence="5">The sequence shown here is derived from an EMBL/GenBank/DDBJ whole genome shotgun (WGS) entry which is preliminary data.</text>
</comment>
<feature type="chain" id="PRO_5035172619" evidence="3">
    <location>
        <begin position="27"/>
        <end position="349"/>
    </location>
</feature>
<dbReference type="Gene3D" id="3.40.50.1820">
    <property type="entry name" value="alpha/beta hydrolase"/>
    <property type="match status" value="1"/>
</dbReference>
<evidence type="ECO:0000313" key="5">
    <source>
        <dbReference type="EMBL" id="GHD15116.1"/>
    </source>
</evidence>
<dbReference type="Proteomes" id="UP000630142">
    <property type="component" value="Unassembled WGS sequence"/>
</dbReference>
<evidence type="ECO:0000256" key="2">
    <source>
        <dbReference type="ARBA" id="ARBA00022801"/>
    </source>
</evidence>
<dbReference type="InterPro" id="IPR050466">
    <property type="entry name" value="Carboxylest/Gibb_receptor"/>
</dbReference>
<dbReference type="InterPro" id="IPR013094">
    <property type="entry name" value="AB_hydrolase_3"/>
</dbReference>
<keyword evidence="6" id="KW-1185">Reference proteome</keyword>
<dbReference type="SUPFAM" id="SSF53474">
    <property type="entry name" value="alpha/beta-Hydrolases"/>
    <property type="match status" value="1"/>
</dbReference>
<dbReference type="PANTHER" id="PTHR23024">
    <property type="entry name" value="ARYLACETAMIDE DEACETYLASE"/>
    <property type="match status" value="1"/>
</dbReference>
<evidence type="ECO:0000256" key="1">
    <source>
        <dbReference type="ARBA" id="ARBA00010515"/>
    </source>
</evidence>
<accession>A0A8J3GK13</accession>
<keyword evidence="3" id="KW-0732">Signal</keyword>
<dbReference type="RefSeq" id="WP_189503691.1">
    <property type="nucleotide sequence ID" value="NZ_BMZQ01000002.1"/>
</dbReference>
<protein>
    <submittedName>
        <fullName evidence="5">Esterase</fullName>
    </submittedName>
</protein>
<gene>
    <name evidence="5" type="ORF">GCM10016234_21440</name>
</gene>
<feature type="domain" description="Alpha/beta hydrolase fold-3" evidence="4">
    <location>
        <begin position="115"/>
        <end position="321"/>
    </location>
</feature>